<dbReference type="HOGENOM" id="CLU_031960_9_3_9"/>
<dbReference type="PANTHER" id="PTHR35333">
    <property type="entry name" value="BETA-LACTAMASE"/>
    <property type="match status" value="1"/>
</dbReference>
<evidence type="ECO:0000313" key="3">
    <source>
        <dbReference type="Proteomes" id="UP000005444"/>
    </source>
</evidence>
<dbReference type="InterPro" id="IPR045155">
    <property type="entry name" value="Beta-lactam_cat"/>
</dbReference>
<dbReference type="Proteomes" id="UP000005444">
    <property type="component" value="Chromosome"/>
</dbReference>
<reference evidence="2 3" key="1">
    <citation type="journal article" date="2012" name="J. Bacteriol.">
        <title>Complete Genome Sequence of the Beer Spoilage Organism Pediococcus claussenii ATCC BAA-344T.</title>
        <authorList>
            <person name="Pittet V."/>
            <person name="Abegunde T."/>
            <person name="Marfleet T."/>
            <person name="Haakensen M."/>
            <person name="Morrow K."/>
            <person name="Jayaprakash T."/>
            <person name="Schroeder K."/>
            <person name="Trost B."/>
            <person name="Byrns S."/>
            <person name="Bergsveinson J."/>
            <person name="Kusalik A."/>
            <person name="Ziola B."/>
        </authorList>
    </citation>
    <scope>NUCLEOTIDE SEQUENCE [LARGE SCALE GENOMIC DNA]</scope>
    <source>
        <strain evidence="2 3">ATCC BAA-344</strain>
    </source>
</reference>
<name>G8PBK4_PEDCP</name>
<dbReference type="InterPro" id="IPR000871">
    <property type="entry name" value="Beta-lactam_class-A"/>
</dbReference>
<dbReference type="eggNOG" id="COG2367">
    <property type="taxonomic scope" value="Bacteria"/>
</dbReference>
<dbReference type="EMBL" id="CP003137">
    <property type="protein sequence ID" value="AEV94753.1"/>
    <property type="molecule type" value="Genomic_DNA"/>
</dbReference>
<keyword evidence="3" id="KW-1185">Reference proteome</keyword>
<proteinExistence type="predicted"/>
<dbReference type="Gene3D" id="3.40.710.10">
    <property type="entry name" value="DD-peptidase/beta-lactamase superfamily"/>
    <property type="match status" value="1"/>
</dbReference>
<accession>G8PBK4</accession>
<gene>
    <name evidence="2" type="ordered locus">PECL_450</name>
</gene>
<dbReference type="Pfam" id="PF13354">
    <property type="entry name" value="Beta-lactamase2"/>
    <property type="match status" value="1"/>
</dbReference>
<dbReference type="STRING" id="701521.PECL_450"/>
<protein>
    <recommendedName>
        <fullName evidence="1">Beta-lactamase class A catalytic domain-containing protein</fullName>
    </recommendedName>
</protein>
<dbReference type="GO" id="GO:0030655">
    <property type="term" value="P:beta-lactam antibiotic catabolic process"/>
    <property type="evidence" value="ECO:0007669"/>
    <property type="project" value="InterPro"/>
</dbReference>
<evidence type="ECO:0000259" key="1">
    <source>
        <dbReference type="Pfam" id="PF13354"/>
    </source>
</evidence>
<sequence length="276" mass="31462">MYNKIIEHLFKGVTMNNQLLNSRNIIFKLLHDLPGNLTLQVKLDGKEFINFNPDFRHPAVGLSKLLILEYFFEEIDHTRLNLDQLIGTAPQSIVNGKGVLSHLSISNWKISDLITLILTVEDDSAANLLISSVGPGTINQWLRNSKYQDTSFERFFKEEINIDRTHDNLISGQDASNLMSDILDSHSTSRSFINYLLRSQQNKSKISGYFEYSQLPIVIMNYTGEGIQVDHDVARYIFNHHQIDLAFLSSASSDRIAIYNGMQLIGEQIFNILRAL</sequence>
<dbReference type="InterPro" id="IPR012338">
    <property type="entry name" value="Beta-lactam/transpept-like"/>
</dbReference>
<dbReference type="KEGG" id="pce:PECL_450"/>
<dbReference type="GO" id="GO:0008800">
    <property type="term" value="F:beta-lactamase activity"/>
    <property type="evidence" value="ECO:0007669"/>
    <property type="project" value="InterPro"/>
</dbReference>
<organism evidence="2 3">
    <name type="scientific">Pediococcus claussenii (strain ATCC BAA-344 / DSM 14800 / JCM 18046 / KCTC 3811 / LMG 21948 / P06)</name>
    <dbReference type="NCBI Taxonomy" id="701521"/>
    <lineage>
        <taxon>Bacteria</taxon>
        <taxon>Bacillati</taxon>
        <taxon>Bacillota</taxon>
        <taxon>Bacilli</taxon>
        <taxon>Lactobacillales</taxon>
        <taxon>Lactobacillaceae</taxon>
        <taxon>Pediococcus</taxon>
    </lineage>
</organism>
<dbReference type="SUPFAM" id="SSF56601">
    <property type="entry name" value="beta-lactamase/transpeptidase-like"/>
    <property type="match status" value="1"/>
</dbReference>
<evidence type="ECO:0000313" key="2">
    <source>
        <dbReference type="EMBL" id="AEV94753.1"/>
    </source>
</evidence>
<dbReference type="PANTHER" id="PTHR35333:SF3">
    <property type="entry name" value="BETA-LACTAMASE-TYPE TRANSPEPTIDASE FOLD CONTAINING PROTEIN"/>
    <property type="match status" value="1"/>
</dbReference>
<dbReference type="GO" id="GO:0046677">
    <property type="term" value="P:response to antibiotic"/>
    <property type="evidence" value="ECO:0007669"/>
    <property type="project" value="InterPro"/>
</dbReference>
<feature type="domain" description="Beta-lactamase class A catalytic" evidence="1">
    <location>
        <begin position="42"/>
        <end position="235"/>
    </location>
</feature>
<dbReference type="PATRIC" id="fig|701521.8.peg.425"/>
<dbReference type="AlphaFoldDB" id="G8PBK4"/>